<sequence>MLMNPKKKKNLLTFGCYAVRAGAEGGRVRPHPKGAGRRWVCLSADARRSRSRSLPFPRARALHLRRGRQRQRIARLHTFAYAATAEHQPAASERTDGRTRGETVSMCASDGDAARWSDTRGMLLLLWRDADAVMHHFA</sequence>
<name>A0ABR3NA03_9TELE</name>
<accession>A0ABR3NA03</accession>
<dbReference type="EMBL" id="JAYMGO010000005">
    <property type="protein sequence ID" value="KAL1273561.1"/>
    <property type="molecule type" value="Genomic_DNA"/>
</dbReference>
<gene>
    <name evidence="2" type="ORF">QQF64_026375</name>
</gene>
<reference evidence="2 3" key="1">
    <citation type="submission" date="2023-09" db="EMBL/GenBank/DDBJ databases">
        <authorList>
            <person name="Wang M."/>
        </authorList>
    </citation>
    <scope>NUCLEOTIDE SEQUENCE [LARGE SCALE GENOMIC DNA]</scope>
    <source>
        <strain evidence="2">GT-2023</strain>
        <tissue evidence="2">Liver</tissue>
    </source>
</reference>
<feature type="region of interest" description="Disordered" evidence="1">
    <location>
        <begin position="85"/>
        <end position="104"/>
    </location>
</feature>
<proteinExistence type="predicted"/>
<evidence type="ECO:0000256" key="1">
    <source>
        <dbReference type="SAM" id="MobiDB-lite"/>
    </source>
</evidence>
<protein>
    <submittedName>
        <fullName evidence="2">Uncharacterized protein</fullName>
    </submittedName>
</protein>
<evidence type="ECO:0000313" key="3">
    <source>
        <dbReference type="Proteomes" id="UP001558613"/>
    </source>
</evidence>
<keyword evidence="3" id="KW-1185">Reference proteome</keyword>
<dbReference type="Proteomes" id="UP001558613">
    <property type="component" value="Unassembled WGS sequence"/>
</dbReference>
<comment type="caution">
    <text evidence="2">The sequence shown here is derived from an EMBL/GenBank/DDBJ whole genome shotgun (WGS) entry which is preliminary data.</text>
</comment>
<evidence type="ECO:0000313" key="2">
    <source>
        <dbReference type="EMBL" id="KAL1273561.1"/>
    </source>
</evidence>
<organism evidence="2 3">
    <name type="scientific">Cirrhinus molitorella</name>
    <name type="common">mud carp</name>
    <dbReference type="NCBI Taxonomy" id="172907"/>
    <lineage>
        <taxon>Eukaryota</taxon>
        <taxon>Metazoa</taxon>
        <taxon>Chordata</taxon>
        <taxon>Craniata</taxon>
        <taxon>Vertebrata</taxon>
        <taxon>Euteleostomi</taxon>
        <taxon>Actinopterygii</taxon>
        <taxon>Neopterygii</taxon>
        <taxon>Teleostei</taxon>
        <taxon>Ostariophysi</taxon>
        <taxon>Cypriniformes</taxon>
        <taxon>Cyprinidae</taxon>
        <taxon>Labeoninae</taxon>
        <taxon>Labeonini</taxon>
        <taxon>Cirrhinus</taxon>
    </lineage>
</organism>